<evidence type="ECO:0000256" key="5">
    <source>
        <dbReference type="ARBA" id="ARBA00023163"/>
    </source>
</evidence>
<dbReference type="EMBL" id="QJJX01000005">
    <property type="protein sequence ID" value="PXX23658.1"/>
    <property type="molecule type" value="Genomic_DNA"/>
</dbReference>
<dbReference type="PANTHER" id="PTHR43133:SF8">
    <property type="entry name" value="RNA POLYMERASE SIGMA FACTOR HI_1459-RELATED"/>
    <property type="match status" value="1"/>
</dbReference>
<sequence>MSNAHFLNYFRLSIFLIVTISKDNTIQMNPNEVNQIVVQCREGSKEAFQRLVREYQSMVFSLTLKMLCDERDAEDACQDTFVNVWLNLHKYNPEKGKLSTWIYTIASNICLDKLKGRKPQLPMPSDESKFKAYAANPSPERQLMNAEWVSIVKVLAVQLSPKQQLVFTLRVLENLPIEDIERITNMNATKIKSNLYVAKQQIKQQLIQLGYEQE</sequence>
<dbReference type="SUPFAM" id="SSF88946">
    <property type="entry name" value="Sigma2 domain of RNA polymerase sigma factors"/>
    <property type="match status" value="1"/>
</dbReference>
<keyword evidence="2" id="KW-0805">Transcription regulation</keyword>
<dbReference type="GO" id="GO:0006352">
    <property type="term" value="P:DNA-templated transcription initiation"/>
    <property type="evidence" value="ECO:0007669"/>
    <property type="project" value="InterPro"/>
</dbReference>
<feature type="domain" description="RNA polymerase sigma-70 region 2" evidence="6">
    <location>
        <begin position="51"/>
        <end position="118"/>
    </location>
</feature>
<evidence type="ECO:0000259" key="6">
    <source>
        <dbReference type="Pfam" id="PF04542"/>
    </source>
</evidence>
<gene>
    <name evidence="8" type="ORF">EJ73_00647</name>
</gene>
<proteinExistence type="inferred from homology"/>
<accession>A0A318HYT0</accession>
<organism evidence="8 9">
    <name type="scientific">Hoylesella shahii DSM 15611 = JCM 12083</name>
    <dbReference type="NCBI Taxonomy" id="1122991"/>
    <lineage>
        <taxon>Bacteria</taxon>
        <taxon>Pseudomonadati</taxon>
        <taxon>Bacteroidota</taxon>
        <taxon>Bacteroidia</taxon>
        <taxon>Bacteroidales</taxon>
        <taxon>Prevotellaceae</taxon>
        <taxon>Hoylesella</taxon>
    </lineage>
</organism>
<dbReference type="InterPro" id="IPR014284">
    <property type="entry name" value="RNA_pol_sigma-70_dom"/>
</dbReference>
<dbReference type="GO" id="GO:0003677">
    <property type="term" value="F:DNA binding"/>
    <property type="evidence" value="ECO:0007669"/>
    <property type="project" value="UniProtKB-KW"/>
</dbReference>
<keyword evidence="4" id="KW-0238">DNA-binding</keyword>
<comment type="similarity">
    <text evidence="1">Belongs to the sigma-70 factor family. ECF subfamily.</text>
</comment>
<keyword evidence="9" id="KW-1185">Reference proteome</keyword>
<evidence type="ECO:0000256" key="4">
    <source>
        <dbReference type="ARBA" id="ARBA00023125"/>
    </source>
</evidence>
<dbReference type="SUPFAM" id="SSF88659">
    <property type="entry name" value="Sigma3 and sigma4 domains of RNA polymerase sigma factors"/>
    <property type="match status" value="1"/>
</dbReference>
<comment type="caution">
    <text evidence="8">The sequence shown here is derived from an EMBL/GenBank/DDBJ whole genome shotgun (WGS) entry which is preliminary data.</text>
</comment>
<protein>
    <submittedName>
        <fullName evidence="8">RNA polymerase sigma-70 factor (ECF subfamily)</fullName>
    </submittedName>
</protein>
<dbReference type="GO" id="GO:0016987">
    <property type="term" value="F:sigma factor activity"/>
    <property type="evidence" value="ECO:0007669"/>
    <property type="project" value="UniProtKB-KW"/>
</dbReference>
<feature type="domain" description="RNA polymerase sigma factor 70 region 4 type 2" evidence="7">
    <location>
        <begin position="158"/>
        <end position="201"/>
    </location>
</feature>
<name>A0A318HYT0_9BACT</name>
<keyword evidence="5" id="KW-0804">Transcription</keyword>
<dbReference type="InterPro" id="IPR013325">
    <property type="entry name" value="RNA_pol_sigma_r2"/>
</dbReference>
<evidence type="ECO:0000256" key="3">
    <source>
        <dbReference type="ARBA" id="ARBA00023082"/>
    </source>
</evidence>
<dbReference type="NCBIfam" id="TIGR02937">
    <property type="entry name" value="sigma70-ECF"/>
    <property type="match status" value="1"/>
</dbReference>
<evidence type="ECO:0000259" key="7">
    <source>
        <dbReference type="Pfam" id="PF08281"/>
    </source>
</evidence>
<dbReference type="InterPro" id="IPR039425">
    <property type="entry name" value="RNA_pol_sigma-70-like"/>
</dbReference>
<dbReference type="Gene3D" id="1.10.1740.10">
    <property type="match status" value="1"/>
</dbReference>
<keyword evidence="3" id="KW-0731">Sigma factor</keyword>
<reference evidence="8 9" key="1">
    <citation type="submission" date="2018-05" db="EMBL/GenBank/DDBJ databases">
        <title>Genomic Encyclopedia of Type Strains, Phase I: the one thousand microbial genomes (KMG-I) project.</title>
        <authorList>
            <person name="Kyrpides N."/>
        </authorList>
    </citation>
    <scope>NUCLEOTIDE SEQUENCE [LARGE SCALE GENOMIC DNA]</scope>
    <source>
        <strain evidence="8 9">DSM 15611</strain>
    </source>
</reference>
<dbReference type="Pfam" id="PF04542">
    <property type="entry name" value="Sigma70_r2"/>
    <property type="match status" value="1"/>
</dbReference>
<dbReference type="InterPro" id="IPR013249">
    <property type="entry name" value="RNA_pol_sigma70_r4_t2"/>
</dbReference>
<dbReference type="Pfam" id="PF08281">
    <property type="entry name" value="Sigma70_r4_2"/>
    <property type="match status" value="1"/>
</dbReference>
<dbReference type="InterPro" id="IPR007627">
    <property type="entry name" value="RNA_pol_sigma70_r2"/>
</dbReference>
<dbReference type="PANTHER" id="PTHR43133">
    <property type="entry name" value="RNA POLYMERASE ECF-TYPE SIGMA FACTO"/>
    <property type="match status" value="1"/>
</dbReference>
<dbReference type="InterPro" id="IPR013324">
    <property type="entry name" value="RNA_pol_sigma_r3/r4-like"/>
</dbReference>
<evidence type="ECO:0000313" key="9">
    <source>
        <dbReference type="Proteomes" id="UP000248314"/>
    </source>
</evidence>
<evidence type="ECO:0000313" key="8">
    <source>
        <dbReference type="EMBL" id="PXX23658.1"/>
    </source>
</evidence>
<dbReference type="InterPro" id="IPR036388">
    <property type="entry name" value="WH-like_DNA-bd_sf"/>
</dbReference>
<dbReference type="STRING" id="1122991.GCA_000613445_00243"/>
<dbReference type="Gene3D" id="1.10.10.10">
    <property type="entry name" value="Winged helix-like DNA-binding domain superfamily/Winged helix DNA-binding domain"/>
    <property type="match status" value="1"/>
</dbReference>
<evidence type="ECO:0000256" key="1">
    <source>
        <dbReference type="ARBA" id="ARBA00010641"/>
    </source>
</evidence>
<dbReference type="AlphaFoldDB" id="A0A318HYT0"/>
<dbReference type="Proteomes" id="UP000248314">
    <property type="component" value="Unassembled WGS sequence"/>
</dbReference>
<evidence type="ECO:0000256" key="2">
    <source>
        <dbReference type="ARBA" id="ARBA00023015"/>
    </source>
</evidence>